<evidence type="ECO:0000313" key="10">
    <source>
        <dbReference type="WBParaSite" id="TCLT_0000319501-mRNA-1"/>
    </source>
</evidence>
<evidence type="ECO:0000313" key="8">
    <source>
        <dbReference type="EMBL" id="VDM99545.1"/>
    </source>
</evidence>
<evidence type="ECO:0000256" key="1">
    <source>
        <dbReference type="ARBA" id="ARBA00010701"/>
    </source>
</evidence>
<dbReference type="OMA" id="SATWVIM"/>
<dbReference type="SUPFAM" id="SSF53474">
    <property type="entry name" value="alpha/beta-Hydrolases"/>
    <property type="match status" value="1"/>
</dbReference>
<dbReference type="InterPro" id="IPR000073">
    <property type="entry name" value="AB_hydrolase_1"/>
</dbReference>
<evidence type="ECO:0000256" key="2">
    <source>
        <dbReference type="ARBA" id="ARBA00022729"/>
    </source>
</evidence>
<evidence type="ECO:0000259" key="7">
    <source>
        <dbReference type="Pfam" id="PF00561"/>
    </source>
</evidence>
<keyword evidence="6" id="KW-0325">Glycoprotein</keyword>
<dbReference type="Gene3D" id="3.40.50.1820">
    <property type="entry name" value="alpha/beta hydrolase"/>
    <property type="match status" value="1"/>
</dbReference>
<dbReference type="STRING" id="103827.A0A0N5CSJ3"/>
<sequence>MNFPDHCGFIRKCPVVFLQHGLLGSSFDWVANFPNESLAFILADAGFDVWLGNSRGNTYSAKHVKYAIGENSFWNFSWDEMAKYDLDAMIALVLNETKRSDLYYVGFSQGTLIMFSKLAQDPNFASKIRKFFALAPIATVGHIRGLLRFLATWIFRFKIAQSLLGQKYFVLNDELSKAFSAIICGYHIFNPLCNSILYQIAGPKSNQINETRLLVYVMHQDRTSAMNIFHWIQMVRSGKMQAFDYESKEENRKHYGQVKFPLYICKIQLY</sequence>
<dbReference type="Proteomes" id="UP000276776">
    <property type="component" value="Unassembled WGS sequence"/>
</dbReference>
<dbReference type="WBParaSite" id="TCLT_0000319501-mRNA-1">
    <property type="protein sequence ID" value="TCLT_0000319501-mRNA-1"/>
    <property type="gene ID" value="TCLT_0000319501"/>
</dbReference>
<evidence type="ECO:0000256" key="4">
    <source>
        <dbReference type="ARBA" id="ARBA00022963"/>
    </source>
</evidence>
<keyword evidence="9" id="KW-1185">Reference proteome</keyword>
<gene>
    <name evidence="8" type="ORF">TCLT_LOCUS3194</name>
</gene>
<dbReference type="AlphaFoldDB" id="A0A0N5CSJ3"/>
<evidence type="ECO:0000313" key="9">
    <source>
        <dbReference type="Proteomes" id="UP000276776"/>
    </source>
</evidence>
<comment type="similarity">
    <text evidence="1">Belongs to the AB hydrolase superfamily. Lipase family.</text>
</comment>
<dbReference type="InterPro" id="IPR029058">
    <property type="entry name" value="AB_hydrolase_fold"/>
</dbReference>
<dbReference type="GO" id="GO:0016042">
    <property type="term" value="P:lipid catabolic process"/>
    <property type="evidence" value="ECO:0007669"/>
    <property type="project" value="UniProtKB-KW"/>
</dbReference>
<organism evidence="10">
    <name type="scientific">Thelazia callipaeda</name>
    <name type="common">Oriental eyeworm</name>
    <name type="synonym">Parasitic nematode</name>
    <dbReference type="NCBI Taxonomy" id="103827"/>
    <lineage>
        <taxon>Eukaryota</taxon>
        <taxon>Metazoa</taxon>
        <taxon>Ecdysozoa</taxon>
        <taxon>Nematoda</taxon>
        <taxon>Chromadorea</taxon>
        <taxon>Rhabditida</taxon>
        <taxon>Spirurina</taxon>
        <taxon>Spiruromorpha</taxon>
        <taxon>Thelazioidea</taxon>
        <taxon>Thelaziidae</taxon>
        <taxon>Thelazia</taxon>
    </lineage>
</organism>
<dbReference type="Pfam" id="PF00561">
    <property type="entry name" value="Abhydrolase_1"/>
    <property type="match status" value="1"/>
</dbReference>
<keyword evidence="5" id="KW-0443">Lipid metabolism</keyword>
<feature type="domain" description="AB hydrolase-1" evidence="7">
    <location>
        <begin position="14"/>
        <end position="144"/>
    </location>
</feature>
<accession>A0A0N5CSJ3</accession>
<keyword evidence="2" id="KW-0732">Signal</keyword>
<keyword evidence="4" id="KW-0442">Lipid degradation</keyword>
<keyword evidence="3" id="KW-0378">Hydrolase</keyword>
<evidence type="ECO:0000256" key="5">
    <source>
        <dbReference type="ARBA" id="ARBA00023098"/>
    </source>
</evidence>
<name>A0A0N5CSJ3_THECL</name>
<dbReference type="EMBL" id="UYYF01001107">
    <property type="protein sequence ID" value="VDM99545.1"/>
    <property type="molecule type" value="Genomic_DNA"/>
</dbReference>
<reference evidence="8 9" key="2">
    <citation type="submission" date="2018-11" db="EMBL/GenBank/DDBJ databases">
        <authorList>
            <consortium name="Pathogen Informatics"/>
        </authorList>
    </citation>
    <scope>NUCLEOTIDE SEQUENCE [LARGE SCALE GENOMIC DNA]</scope>
</reference>
<reference evidence="10" key="1">
    <citation type="submission" date="2017-02" db="UniProtKB">
        <authorList>
            <consortium name="WormBaseParasite"/>
        </authorList>
    </citation>
    <scope>IDENTIFICATION</scope>
</reference>
<evidence type="ECO:0000256" key="6">
    <source>
        <dbReference type="ARBA" id="ARBA00023180"/>
    </source>
</evidence>
<dbReference type="FunFam" id="3.40.50.1820:FF:000057">
    <property type="entry name" value="Lipase"/>
    <property type="match status" value="1"/>
</dbReference>
<dbReference type="PANTHER" id="PTHR11005">
    <property type="entry name" value="LYSOSOMAL ACID LIPASE-RELATED"/>
    <property type="match status" value="1"/>
</dbReference>
<protein>
    <submittedName>
        <fullName evidence="10">AB hydrolase-1 domain-containing protein</fullName>
    </submittedName>
</protein>
<evidence type="ECO:0000256" key="3">
    <source>
        <dbReference type="ARBA" id="ARBA00022801"/>
    </source>
</evidence>
<proteinExistence type="inferred from homology"/>
<dbReference type="OrthoDB" id="5837753at2759"/>
<dbReference type="GO" id="GO:0016787">
    <property type="term" value="F:hydrolase activity"/>
    <property type="evidence" value="ECO:0007669"/>
    <property type="project" value="UniProtKB-KW"/>
</dbReference>